<evidence type="ECO:0000313" key="3">
    <source>
        <dbReference type="Proteomes" id="UP001307889"/>
    </source>
</evidence>
<proteinExistence type="predicted"/>
<accession>A0ABN7ACP7</accession>
<keyword evidence="3" id="KW-1185">Reference proteome</keyword>
<feature type="domain" description="UBC core" evidence="1">
    <location>
        <begin position="60"/>
        <end position="208"/>
    </location>
</feature>
<dbReference type="Pfam" id="PF00179">
    <property type="entry name" value="UQ_con"/>
    <property type="match status" value="1"/>
</dbReference>
<gene>
    <name evidence="2" type="ORF">NTJ_01426</name>
</gene>
<dbReference type="EMBL" id="AP028909">
    <property type="protein sequence ID" value="BES88620.1"/>
    <property type="molecule type" value="Genomic_DNA"/>
</dbReference>
<evidence type="ECO:0000259" key="1">
    <source>
        <dbReference type="PROSITE" id="PS50127"/>
    </source>
</evidence>
<sequence>MAAAPSNHGEQDSTDGFQRHGSIRKVLHTLVGNDSLLGKSAKMLDRPKTKFEDNAYSEYFREYSIIYEYNTVCDHPIPGLYVIPSANSCLVWYGVIFIHTGAYRGGVFRFSIEIPEDFPSSVPPKVFMGPCVFHPAVDPNTNELNVKDVFPRWSQTANRLWQVLEYMHSIFQEISTTSPLNKEATKLYEMDRDRFLEKARACAEASASKAIRSTYHDSDAHYIRFSDFDDSVHSSVKSLLLNQADHVKMMEPERNVCIICCYS</sequence>
<dbReference type="SUPFAM" id="SSF54495">
    <property type="entry name" value="UBC-like"/>
    <property type="match status" value="1"/>
</dbReference>
<dbReference type="CDD" id="cd23814">
    <property type="entry name" value="UEV_AKTIP"/>
    <property type="match status" value="1"/>
</dbReference>
<name>A0ABN7ACP7_9HEMI</name>
<dbReference type="InterPro" id="IPR050113">
    <property type="entry name" value="Ub_conjugating_enzyme"/>
</dbReference>
<dbReference type="Gene3D" id="3.10.110.10">
    <property type="entry name" value="Ubiquitin Conjugating Enzyme"/>
    <property type="match status" value="1"/>
</dbReference>
<reference evidence="2 3" key="1">
    <citation type="submission" date="2023-09" db="EMBL/GenBank/DDBJ databases">
        <title>Nesidiocoris tenuis whole genome shotgun sequence.</title>
        <authorList>
            <person name="Shibata T."/>
            <person name="Shimoda M."/>
            <person name="Kobayashi T."/>
            <person name="Uehara T."/>
        </authorList>
    </citation>
    <scope>NUCLEOTIDE SEQUENCE [LARGE SCALE GENOMIC DNA]</scope>
    <source>
        <strain evidence="2 3">Japan</strain>
    </source>
</reference>
<dbReference type="SMART" id="SM00212">
    <property type="entry name" value="UBCc"/>
    <property type="match status" value="1"/>
</dbReference>
<dbReference type="PROSITE" id="PS50127">
    <property type="entry name" value="UBC_2"/>
    <property type="match status" value="1"/>
</dbReference>
<dbReference type="InterPro" id="IPR016135">
    <property type="entry name" value="UBQ-conjugating_enzyme/RWD"/>
</dbReference>
<dbReference type="Proteomes" id="UP001307889">
    <property type="component" value="Chromosome 1"/>
</dbReference>
<evidence type="ECO:0000313" key="2">
    <source>
        <dbReference type="EMBL" id="BES88620.1"/>
    </source>
</evidence>
<dbReference type="PANTHER" id="PTHR24067">
    <property type="entry name" value="UBIQUITIN-CONJUGATING ENZYME E2"/>
    <property type="match status" value="1"/>
</dbReference>
<organism evidence="2 3">
    <name type="scientific">Nesidiocoris tenuis</name>
    <dbReference type="NCBI Taxonomy" id="355587"/>
    <lineage>
        <taxon>Eukaryota</taxon>
        <taxon>Metazoa</taxon>
        <taxon>Ecdysozoa</taxon>
        <taxon>Arthropoda</taxon>
        <taxon>Hexapoda</taxon>
        <taxon>Insecta</taxon>
        <taxon>Pterygota</taxon>
        <taxon>Neoptera</taxon>
        <taxon>Paraneoptera</taxon>
        <taxon>Hemiptera</taxon>
        <taxon>Heteroptera</taxon>
        <taxon>Panheteroptera</taxon>
        <taxon>Cimicomorpha</taxon>
        <taxon>Miridae</taxon>
        <taxon>Dicyphina</taxon>
        <taxon>Nesidiocoris</taxon>
    </lineage>
</organism>
<dbReference type="InterPro" id="IPR000608">
    <property type="entry name" value="UBC"/>
</dbReference>
<protein>
    <submittedName>
        <fullName evidence="2">Crossbronx</fullName>
    </submittedName>
</protein>